<dbReference type="GO" id="GO:0008915">
    <property type="term" value="F:lipid-A-disaccharide synthase activity"/>
    <property type="evidence" value="ECO:0007669"/>
    <property type="project" value="UniProtKB-EC"/>
</dbReference>
<dbReference type="AlphaFoldDB" id="A0A8T0J1Q2"/>
<dbReference type="EMBL" id="CM026422">
    <property type="protein sequence ID" value="KAG0589059.1"/>
    <property type="molecule type" value="Genomic_DNA"/>
</dbReference>
<dbReference type="EC" id="2.4.1.182" evidence="1"/>
<dbReference type="PANTHER" id="PTHR30372">
    <property type="entry name" value="LIPID-A-DISACCHARIDE SYNTHASE"/>
    <property type="match status" value="1"/>
</dbReference>
<dbReference type="Pfam" id="PF02684">
    <property type="entry name" value="LpxB"/>
    <property type="match status" value="1"/>
</dbReference>
<evidence type="ECO:0000256" key="4">
    <source>
        <dbReference type="ARBA" id="ARBA00022676"/>
    </source>
</evidence>
<keyword evidence="9" id="KW-1185">Reference proteome</keyword>
<dbReference type="Proteomes" id="UP000822688">
    <property type="component" value="Chromosome 2"/>
</dbReference>
<evidence type="ECO:0000256" key="7">
    <source>
        <dbReference type="ARBA" id="ARBA00048975"/>
    </source>
</evidence>
<comment type="catalytic activity">
    <reaction evidence="7">
        <text>a lipid X + a UDP-2-N,3-O-bis[(3R)-3-hydroxyacyl]-alpha-D-glucosamine = a lipid A disaccharide + UDP + H(+)</text>
        <dbReference type="Rhea" id="RHEA:67828"/>
        <dbReference type="ChEBI" id="CHEBI:15378"/>
        <dbReference type="ChEBI" id="CHEBI:58223"/>
        <dbReference type="ChEBI" id="CHEBI:137748"/>
        <dbReference type="ChEBI" id="CHEBI:176338"/>
        <dbReference type="ChEBI" id="CHEBI:176343"/>
        <dbReference type="EC" id="2.4.1.182"/>
    </reaction>
</comment>
<keyword evidence="3" id="KW-0441">Lipid A biosynthesis</keyword>
<comment type="caution">
    <text evidence="8">The sequence shown here is derived from an EMBL/GenBank/DDBJ whole genome shotgun (WGS) entry which is preliminary data.</text>
</comment>
<evidence type="ECO:0000313" key="9">
    <source>
        <dbReference type="Proteomes" id="UP000822688"/>
    </source>
</evidence>
<evidence type="ECO:0000256" key="6">
    <source>
        <dbReference type="ARBA" id="ARBA00023098"/>
    </source>
</evidence>
<evidence type="ECO:0000313" key="8">
    <source>
        <dbReference type="EMBL" id="KAG0589059.1"/>
    </source>
</evidence>
<dbReference type="GO" id="GO:0009245">
    <property type="term" value="P:lipid A biosynthetic process"/>
    <property type="evidence" value="ECO:0007669"/>
    <property type="project" value="UniProtKB-KW"/>
</dbReference>
<keyword evidence="5" id="KW-0808">Transferase</keyword>
<evidence type="ECO:0000256" key="2">
    <source>
        <dbReference type="ARBA" id="ARBA00022516"/>
    </source>
</evidence>
<dbReference type="GO" id="GO:0016020">
    <property type="term" value="C:membrane"/>
    <property type="evidence" value="ECO:0007669"/>
    <property type="project" value="GOC"/>
</dbReference>
<keyword evidence="6" id="KW-0443">Lipid metabolism</keyword>
<accession>A0A8T0J1Q2</accession>
<keyword evidence="4" id="KW-0328">Glycosyltransferase</keyword>
<evidence type="ECO:0000256" key="5">
    <source>
        <dbReference type="ARBA" id="ARBA00022679"/>
    </source>
</evidence>
<proteinExistence type="predicted"/>
<dbReference type="NCBIfam" id="TIGR00215">
    <property type="entry name" value="lpxB"/>
    <property type="match status" value="1"/>
</dbReference>
<dbReference type="InterPro" id="IPR003835">
    <property type="entry name" value="Glyco_trans_19"/>
</dbReference>
<protein>
    <recommendedName>
        <fullName evidence="1">lipid-A-disaccharide synthase</fullName>
        <ecNumber evidence="1">2.4.1.182</ecNumber>
    </recommendedName>
</protein>
<evidence type="ECO:0000256" key="3">
    <source>
        <dbReference type="ARBA" id="ARBA00022556"/>
    </source>
</evidence>
<name>A0A8T0J1Q2_CERPU</name>
<gene>
    <name evidence="8" type="ORF">KC19_2G288300</name>
</gene>
<sequence length="485" mass="53488">MWRHGLLSLKRSLGVATEWRCSAAFGQTYPLAAPLSNVASDVEGDDEEFRVFIVAGEPSGDVIGSRLMGSLRRLSPKPLRFSGVGGANMEKEGLNSAFKMEDITVMGAAELVPHMFRIWRRLRQTVAAAIDFEPHVVVTIDAKGFNFRVLRSLTAAYEKKKEQPPFLVHYVAPSYWAWKGGDARLDTLKEFVDHLLCILPFEAPMCKAHGVGATFVGHPVLEDAYMNVSSGDSNANRNWEMQGFGNKFRDQHSLQSDAKVISVLPGSRAQEVKRMLPLFRDAMHRLAEDYPDITAVIPTPQSSIVTNMVQESVSRWEVPSVILPAASDLEKYDAFAASNAGLCTSGTAVMQLLLARVPSVVAYRANPITEWLIKSRTKLEYISLPNILLNSPVVPEALFGECTPDRLAFLLKQVLEDQKMQEQQRTAAEQVLCMLAPPSSSLMYSADASLLAADEHSQKPSMAAAATILDFFGLLDRPKKSPISY</sequence>
<reference evidence="8" key="1">
    <citation type="submission" date="2020-06" db="EMBL/GenBank/DDBJ databases">
        <title>WGS assembly of Ceratodon purpureus strain R40.</title>
        <authorList>
            <person name="Carey S.B."/>
            <person name="Jenkins J."/>
            <person name="Shu S."/>
            <person name="Lovell J.T."/>
            <person name="Sreedasyam A."/>
            <person name="Maumus F."/>
            <person name="Tiley G.P."/>
            <person name="Fernandez-Pozo N."/>
            <person name="Barry K."/>
            <person name="Chen C."/>
            <person name="Wang M."/>
            <person name="Lipzen A."/>
            <person name="Daum C."/>
            <person name="Saski C.A."/>
            <person name="Payton A.C."/>
            <person name="Mcbreen J.C."/>
            <person name="Conrad R.E."/>
            <person name="Kollar L.M."/>
            <person name="Olsson S."/>
            <person name="Huttunen S."/>
            <person name="Landis J.B."/>
            <person name="Wickett N.J."/>
            <person name="Johnson M.G."/>
            <person name="Rensing S.A."/>
            <person name="Grimwood J."/>
            <person name="Schmutz J."/>
            <person name="Mcdaniel S.F."/>
        </authorList>
    </citation>
    <scope>NUCLEOTIDE SEQUENCE</scope>
    <source>
        <strain evidence="8">R40</strain>
    </source>
</reference>
<keyword evidence="2" id="KW-0444">Lipid biosynthesis</keyword>
<dbReference type="PANTHER" id="PTHR30372:SF4">
    <property type="entry name" value="LIPID-A-DISACCHARIDE SYNTHASE, MITOCHONDRIAL-RELATED"/>
    <property type="match status" value="1"/>
</dbReference>
<organism evidence="8 9">
    <name type="scientific">Ceratodon purpureus</name>
    <name type="common">Fire moss</name>
    <name type="synonym">Dicranum purpureum</name>
    <dbReference type="NCBI Taxonomy" id="3225"/>
    <lineage>
        <taxon>Eukaryota</taxon>
        <taxon>Viridiplantae</taxon>
        <taxon>Streptophyta</taxon>
        <taxon>Embryophyta</taxon>
        <taxon>Bryophyta</taxon>
        <taxon>Bryophytina</taxon>
        <taxon>Bryopsida</taxon>
        <taxon>Dicranidae</taxon>
        <taxon>Pseudoditrichales</taxon>
        <taxon>Ditrichaceae</taxon>
        <taxon>Ceratodon</taxon>
    </lineage>
</organism>
<dbReference type="SUPFAM" id="SSF53756">
    <property type="entry name" value="UDP-Glycosyltransferase/glycogen phosphorylase"/>
    <property type="match status" value="1"/>
</dbReference>
<dbReference type="GO" id="GO:0005543">
    <property type="term" value="F:phospholipid binding"/>
    <property type="evidence" value="ECO:0007669"/>
    <property type="project" value="TreeGrafter"/>
</dbReference>
<evidence type="ECO:0000256" key="1">
    <source>
        <dbReference type="ARBA" id="ARBA00012687"/>
    </source>
</evidence>